<name>A0AAV7LWJ4_PLEWA</name>
<evidence type="ECO:0000313" key="1">
    <source>
        <dbReference type="EMBL" id="KAJ1095910.1"/>
    </source>
</evidence>
<dbReference type="EMBL" id="JANPWB010000014">
    <property type="protein sequence ID" value="KAJ1095910.1"/>
    <property type="molecule type" value="Genomic_DNA"/>
</dbReference>
<dbReference type="Proteomes" id="UP001066276">
    <property type="component" value="Chromosome 10"/>
</dbReference>
<comment type="caution">
    <text evidence="1">The sequence shown here is derived from an EMBL/GenBank/DDBJ whole genome shotgun (WGS) entry which is preliminary data.</text>
</comment>
<accession>A0AAV7LWJ4</accession>
<dbReference type="AlphaFoldDB" id="A0AAV7LWJ4"/>
<protein>
    <submittedName>
        <fullName evidence="1">Uncharacterized protein</fullName>
    </submittedName>
</protein>
<gene>
    <name evidence="1" type="ORF">NDU88_001060</name>
</gene>
<keyword evidence="2" id="KW-1185">Reference proteome</keyword>
<sequence length="84" mass="9748">MAGPQPSCCSQLPVKRRTVEKGLKLQKETWKGKRGYTFVLIYEVKQLRRSYTRTTEIAVSVRLLSNVPKYTFECVDRVQPKRTA</sequence>
<proteinExistence type="predicted"/>
<evidence type="ECO:0000313" key="2">
    <source>
        <dbReference type="Proteomes" id="UP001066276"/>
    </source>
</evidence>
<organism evidence="1 2">
    <name type="scientific">Pleurodeles waltl</name>
    <name type="common">Iberian ribbed newt</name>
    <dbReference type="NCBI Taxonomy" id="8319"/>
    <lineage>
        <taxon>Eukaryota</taxon>
        <taxon>Metazoa</taxon>
        <taxon>Chordata</taxon>
        <taxon>Craniata</taxon>
        <taxon>Vertebrata</taxon>
        <taxon>Euteleostomi</taxon>
        <taxon>Amphibia</taxon>
        <taxon>Batrachia</taxon>
        <taxon>Caudata</taxon>
        <taxon>Salamandroidea</taxon>
        <taxon>Salamandridae</taxon>
        <taxon>Pleurodelinae</taxon>
        <taxon>Pleurodeles</taxon>
    </lineage>
</organism>
<reference evidence="1" key="1">
    <citation type="journal article" date="2022" name="bioRxiv">
        <title>Sequencing and chromosome-scale assembly of the giantPleurodeles waltlgenome.</title>
        <authorList>
            <person name="Brown T."/>
            <person name="Elewa A."/>
            <person name="Iarovenko S."/>
            <person name="Subramanian E."/>
            <person name="Araus A.J."/>
            <person name="Petzold A."/>
            <person name="Susuki M."/>
            <person name="Suzuki K.-i.T."/>
            <person name="Hayashi T."/>
            <person name="Toyoda A."/>
            <person name="Oliveira C."/>
            <person name="Osipova E."/>
            <person name="Leigh N.D."/>
            <person name="Simon A."/>
            <person name="Yun M.H."/>
        </authorList>
    </citation>
    <scope>NUCLEOTIDE SEQUENCE</scope>
    <source>
        <strain evidence="1">20211129_DDA</strain>
        <tissue evidence="1">Liver</tissue>
    </source>
</reference>